<dbReference type="EC" id="2.1.1.172" evidence="4"/>
<evidence type="ECO:0000313" key="4">
    <source>
        <dbReference type="EMBL" id="MDQ0228285.1"/>
    </source>
</evidence>
<evidence type="ECO:0000313" key="5">
    <source>
        <dbReference type="Proteomes" id="UP001232245"/>
    </source>
</evidence>
<dbReference type="InterPro" id="IPR029063">
    <property type="entry name" value="SAM-dependent_MTases_sf"/>
</dbReference>
<evidence type="ECO:0000256" key="1">
    <source>
        <dbReference type="ARBA" id="ARBA00022603"/>
    </source>
</evidence>
<feature type="domain" description="Methyltransferase small" evidence="3">
    <location>
        <begin position="28"/>
        <end position="196"/>
    </location>
</feature>
<reference evidence="4 5" key="1">
    <citation type="submission" date="2023-07" db="EMBL/GenBank/DDBJ databases">
        <title>Genomic Encyclopedia of Type Strains, Phase IV (KMG-IV): sequencing the most valuable type-strain genomes for metagenomic binning, comparative biology and taxonomic classification.</title>
        <authorList>
            <person name="Goeker M."/>
        </authorList>
    </citation>
    <scope>NUCLEOTIDE SEQUENCE [LARGE SCALE GENOMIC DNA]</scope>
    <source>
        <strain evidence="4 5">DSM 17723</strain>
    </source>
</reference>
<protein>
    <submittedName>
        <fullName evidence="4">16S rRNA (Guanine1207-N2)-methyltransferase</fullName>
        <ecNumber evidence="4">2.1.1.172</ecNumber>
    </submittedName>
</protein>
<comment type="caution">
    <text evidence="4">The sequence shown here is derived from an EMBL/GenBank/DDBJ whole genome shotgun (WGS) entry which is preliminary data.</text>
</comment>
<dbReference type="Pfam" id="PF05175">
    <property type="entry name" value="MTS"/>
    <property type="match status" value="1"/>
</dbReference>
<dbReference type="InterPro" id="IPR007848">
    <property type="entry name" value="Small_mtfrase_dom"/>
</dbReference>
<dbReference type="RefSeq" id="WP_174879084.1">
    <property type="nucleotide sequence ID" value="NZ_CADEPK010000002.1"/>
</dbReference>
<organism evidence="4 5">
    <name type="scientific">Metabacillus niabensis</name>
    <dbReference type="NCBI Taxonomy" id="324854"/>
    <lineage>
        <taxon>Bacteria</taxon>
        <taxon>Bacillati</taxon>
        <taxon>Bacillota</taxon>
        <taxon>Bacilli</taxon>
        <taxon>Bacillales</taxon>
        <taxon>Bacillaceae</taxon>
        <taxon>Metabacillus</taxon>
    </lineage>
</organism>
<name>A0ABT9Z8F4_9BACI</name>
<dbReference type="PANTHER" id="PTHR47816:SF4">
    <property type="entry name" value="RIBOSOMAL RNA SMALL SUBUNIT METHYLTRANSFERASE C"/>
    <property type="match status" value="1"/>
</dbReference>
<evidence type="ECO:0000256" key="2">
    <source>
        <dbReference type="ARBA" id="ARBA00022679"/>
    </source>
</evidence>
<dbReference type="EMBL" id="JAUSTZ010000018">
    <property type="protein sequence ID" value="MDQ0228285.1"/>
    <property type="molecule type" value="Genomic_DNA"/>
</dbReference>
<dbReference type="Proteomes" id="UP001232245">
    <property type="component" value="Unassembled WGS sequence"/>
</dbReference>
<dbReference type="CDD" id="cd02440">
    <property type="entry name" value="AdoMet_MTases"/>
    <property type="match status" value="1"/>
</dbReference>
<proteinExistence type="predicted"/>
<dbReference type="GO" id="GO:0052914">
    <property type="term" value="F:16S rRNA (guanine(1207)-N(2))-methyltransferase activity"/>
    <property type="evidence" value="ECO:0007669"/>
    <property type="project" value="UniProtKB-EC"/>
</dbReference>
<keyword evidence="5" id="KW-1185">Reference proteome</keyword>
<gene>
    <name evidence="4" type="ORF">J2S02_004665</name>
</gene>
<sequence>MSDHYYSEKPTVESDRKTWEFELKGYNFTFQSDKGVFSKNEVDFGSRILIENFIPPTIDGNFLDVGCGYGPIGLSLAKHFNRHVDMIDVNERAVELAKDNAVKNSINNVTIFQSNLFSNIDEKRQYAAIITNPPIRAGKKVVHAIFETSYHHLVNDGELWIVIQKKQGAPSTIDKLKELYSEVEVVDKKKGYFIIKAKKS</sequence>
<dbReference type="Gene3D" id="3.40.50.150">
    <property type="entry name" value="Vaccinia Virus protein VP39"/>
    <property type="match status" value="1"/>
</dbReference>
<dbReference type="PANTHER" id="PTHR47816">
    <property type="entry name" value="RIBOSOMAL RNA SMALL SUBUNIT METHYLTRANSFERASE C"/>
    <property type="match status" value="1"/>
</dbReference>
<keyword evidence="1 4" id="KW-0489">Methyltransferase</keyword>
<accession>A0ABT9Z8F4</accession>
<dbReference type="InterPro" id="IPR046977">
    <property type="entry name" value="RsmC/RlmG"/>
</dbReference>
<keyword evidence="2 4" id="KW-0808">Transferase</keyword>
<evidence type="ECO:0000259" key="3">
    <source>
        <dbReference type="Pfam" id="PF05175"/>
    </source>
</evidence>
<dbReference type="SUPFAM" id="SSF53335">
    <property type="entry name" value="S-adenosyl-L-methionine-dependent methyltransferases"/>
    <property type="match status" value="1"/>
</dbReference>